<name>A0A7Z0LJQ0_9GAMM</name>
<keyword evidence="2" id="KW-1185">Reference proteome</keyword>
<dbReference type="Proteomes" id="UP000586119">
    <property type="component" value="Unassembled WGS sequence"/>
</dbReference>
<gene>
    <name evidence="1" type="ORF">HZS81_05150</name>
</gene>
<dbReference type="EMBL" id="JACCDF010000003">
    <property type="protein sequence ID" value="NYS60148.1"/>
    <property type="molecule type" value="Genomic_DNA"/>
</dbReference>
<sequence>MRKIIKGNEPTPLTVWKRANPSGRYQQLTNSERQAIREACTHEQHYLCAYCCQTISGTTADTMNEHVEARDKAANKSLDFNNIVASCTTPYQCDDAHGSQPLPLTPLMDECETELQFMLSGRVNGLTERAKNTIDVLNLGDHERNNKRLVEKRKYLAHSLLLENGVDPEAGLEDDDLLNMLINDLSLPKDDRLEPYAPVVVNVLRQWIAA</sequence>
<reference evidence="1 2" key="1">
    <citation type="journal article" date="2015" name="Int. J. Syst. Evol. Microbiol.">
        <title>Halomonas salicampi sp. nov., a halotolerant and alkalitolerant bacterium isolated from a saltern soil.</title>
        <authorList>
            <person name="Lee J.C."/>
            <person name="Kim Y.S."/>
            <person name="Yun B.S."/>
            <person name="Whang K.S."/>
        </authorList>
    </citation>
    <scope>NUCLEOTIDE SEQUENCE [LARGE SCALE GENOMIC DNA]</scope>
    <source>
        <strain evidence="1 2">BH103</strain>
    </source>
</reference>
<organism evidence="1 2">
    <name type="scientific">Vreelandella salicampi</name>
    <dbReference type="NCBI Taxonomy" id="1449798"/>
    <lineage>
        <taxon>Bacteria</taxon>
        <taxon>Pseudomonadati</taxon>
        <taxon>Pseudomonadota</taxon>
        <taxon>Gammaproteobacteria</taxon>
        <taxon>Oceanospirillales</taxon>
        <taxon>Halomonadaceae</taxon>
        <taxon>Vreelandella</taxon>
    </lineage>
</organism>
<comment type="caution">
    <text evidence="1">The sequence shown here is derived from an EMBL/GenBank/DDBJ whole genome shotgun (WGS) entry which is preliminary data.</text>
</comment>
<dbReference type="RefSeq" id="WP_179929496.1">
    <property type="nucleotide sequence ID" value="NZ_JACCDF010000003.1"/>
</dbReference>
<proteinExistence type="predicted"/>
<dbReference type="AlphaFoldDB" id="A0A7Z0LJQ0"/>
<evidence type="ECO:0000313" key="1">
    <source>
        <dbReference type="EMBL" id="NYS60148.1"/>
    </source>
</evidence>
<accession>A0A7Z0LJQ0</accession>
<protein>
    <submittedName>
        <fullName evidence="1">TIGR02646 family protein</fullName>
    </submittedName>
</protein>
<evidence type="ECO:0000313" key="2">
    <source>
        <dbReference type="Proteomes" id="UP000586119"/>
    </source>
</evidence>